<protein>
    <submittedName>
        <fullName evidence="1">Uncharacterized protein</fullName>
    </submittedName>
</protein>
<sequence>MLEYSMLTMDDILEENIDHALSKEEWNLEPLVAKVKQYVLTNHGSLKVVASARGLKIKGPVWAFTNFHTQALPVEKVGPKALNNYRVVRLQNMGECTPSALASGDEN</sequence>
<organism evidence="1 2">
    <name type="scientific">Riccia sorocarpa</name>
    <dbReference type="NCBI Taxonomy" id="122646"/>
    <lineage>
        <taxon>Eukaryota</taxon>
        <taxon>Viridiplantae</taxon>
        <taxon>Streptophyta</taxon>
        <taxon>Embryophyta</taxon>
        <taxon>Marchantiophyta</taxon>
        <taxon>Marchantiopsida</taxon>
        <taxon>Marchantiidae</taxon>
        <taxon>Marchantiales</taxon>
        <taxon>Ricciaceae</taxon>
        <taxon>Riccia</taxon>
    </lineage>
</organism>
<name>A0ABD3GPQ6_9MARC</name>
<dbReference type="Proteomes" id="UP001633002">
    <property type="component" value="Unassembled WGS sequence"/>
</dbReference>
<dbReference type="EMBL" id="JBJQOH010000007">
    <property type="protein sequence ID" value="KAL3681163.1"/>
    <property type="molecule type" value="Genomic_DNA"/>
</dbReference>
<evidence type="ECO:0000313" key="1">
    <source>
        <dbReference type="EMBL" id="KAL3681163.1"/>
    </source>
</evidence>
<dbReference type="AlphaFoldDB" id="A0ABD3GPQ6"/>
<accession>A0ABD3GPQ6</accession>
<keyword evidence="2" id="KW-1185">Reference proteome</keyword>
<evidence type="ECO:0000313" key="2">
    <source>
        <dbReference type="Proteomes" id="UP001633002"/>
    </source>
</evidence>
<reference evidence="1 2" key="1">
    <citation type="submission" date="2024-09" db="EMBL/GenBank/DDBJ databases">
        <title>Chromosome-scale assembly of Riccia sorocarpa.</title>
        <authorList>
            <person name="Paukszto L."/>
        </authorList>
    </citation>
    <scope>NUCLEOTIDE SEQUENCE [LARGE SCALE GENOMIC DNA]</scope>
    <source>
        <strain evidence="1">LP-2024</strain>
        <tissue evidence="1">Aerial parts of the thallus</tissue>
    </source>
</reference>
<proteinExistence type="predicted"/>
<gene>
    <name evidence="1" type="ORF">R1sor_024119</name>
</gene>
<comment type="caution">
    <text evidence="1">The sequence shown here is derived from an EMBL/GenBank/DDBJ whole genome shotgun (WGS) entry which is preliminary data.</text>
</comment>